<dbReference type="SMART" id="SM00342">
    <property type="entry name" value="HTH_ARAC"/>
    <property type="match status" value="1"/>
</dbReference>
<dbReference type="OrthoDB" id="9804543at2"/>
<name>S5XSZ3_PARAH</name>
<organism evidence="3 4">
    <name type="scientific">Paracoccus aminophilus JCM 7686</name>
    <dbReference type="NCBI Taxonomy" id="1367847"/>
    <lineage>
        <taxon>Bacteria</taxon>
        <taxon>Pseudomonadati</taxon>
        <taxon>Pseudomonadota</taxon>
        <taxon>Alphaproteobacteria</taxon>
        <taxon>Rhodobacterales</taxon>
        <taxon>Paracoccaceae</taxon>
        <taxon>Paracoccus</taxon>
    </lineage>
</organism>
<dbReference type="Pfam" id="PF12833">
    <property type="entry name" value="HTH_18"/>
    <property type="match status" value="1"/>
</dbReference>
<dbReference type="RefSeq" id="WP_020949905.1">
    <property type="nucleotide sequence ID" value="NC_022041.1"/>
</dbReference>
<dbReference type="InterPro" id="IPR014710">
    <property type="entry name" value="RmlC-like_jellyroll"/>
</dbReference>
<dbReference type="eggNOG" id="COG2207">
    <property type="taxonomic scope" value="Bacteria"/>
</dbReference>
<dbReference type="Pfam" id="PF02311">
    <property type="entry name" value="AraC_binding"/>
    <property type="match status" value="1"/>
</dbReference>
<dbReference type="AlphaFoldDB" id="S5XSZ3"/>
<evidence type="ECO:0000259" key="2">
    <source>
        <dbReference type="PROSITE" id="PS01124"/>
    </source>
</evidence>
<dbReference type="KEGG" id="pami:JCM7686_1158"/>
<dbReference type="HOGENOM" id="CLU_000445_87_4_5"/>
<dbReference type="EMBL" id="CP006650">
    <property type="protein sequence ID" value="AGT08267.1"/>
    <property type="molecule type" value="Genomic_DNA"/>
</dbReference>
<gene>
    <name evidence="3" type="ORF">JCM7686_1158</name>
</gene>
<dbReference type="PROSITE" id="PS01124">
    <property type="entry name" value="HTH_ARAC_FAMILY_2"/>
    <property type="match status" value="1"/>
</dbReference>
<dbReference type="STRING" id="1367847.JCM7686_1158"/>
<dbReference type="PANTHER" id="PTHR11019">
    <property type="entry name" value="HTH-TYPE TRANSCRIPTIONAL REGULATOR NIMR"/>
    <property type="match status" value="1"/>
</dbReference>
<dbReference type="InterPro" id="IPR018060">
    <property type="entry name" value="HTH_AraC"/>
</dbReference>
<sequence>MTTTAAQLAARPRHAIDYQDLRQTVAAMSRVYEDGVETGWHSHRRGQLLCCESGFMTAQTMTGTFLLPRAHGLLIEPGIPHIVRAHGRVDMRTLYIEPDERLDIDWTPTRVIRVSRLLGALVEALLHEPVDYEIEARGGHLAALALDEIASAENSPFALPMPSDKRLMRLCSMLSADPAIADDIDDWALTLGMSRRTLTRHFRQETQMSFVEWRRRLRLGHVLRATAEGKRMDRAAAEVGYHSVAAMKHALRDGLDGVHL</sequence>
<dbReference type="Gene3D" id="1.10.10.60">
    <property type="entry name" value="Homeodomain-like"/>
    <property type="match status" value="1"/>
</dbReference>
<reference evidence="3 4" key="1">
    <citation type="journal article" date="2014" name="BMC Genomics">
        <title>Architecture and functions of a multipartite genome of the methylotrophic bacterium Paracoccus aminophilus JCM 7686, containing primary and secondary chromids.</title>
        <authorList>
            <person name="Dziewit L."/>
            <person name="Czarnecki J."/>
            <person name="Wibberg D."/>
            <person name="Radlinska M."/>
            <person name="Mrozek P."/>
            <person name="Szymczak M."/>
            <person name="Schluter A."/>
            <person name="Puhler A."/>
            <person name="Bartosik D."/>
        </authorList>
    </citation>
    <scope>NUCLEOTIDE SEQUENCE [LARGE SCALE GENOMIC DNA]</scope>
    <source>
        <strain evidence="3">JCM 7686</strain>
    </source>
</reference>
<protein>
    <submittedName>
        <fullName evidence="3">Transcriptional regulator, AraC family</fullName>
    </submittedName>
</protein>
<dbReference type="InterPro" id="IPR003313">
    <property type="entry name" value="AraC-bd"/>
</dbReference>
<feature type="domain" description="HTH araC/xylS-type" evidence="2">
    <location>
        <begin position="168"/>
        <end position="252"/>
    </location>
</feature>
<evidence type="ECO:0000256" key="1">
    <source>
        <dbReference type="ARBA" id="ARBA00023125"/>
    </source>
</evidence>
<dbReference type="GO" id="GO:0003700">
    <property type="term" value="F:DNA-binding transcription factor activity"/>
    <property type="evidence" value="ECO:0007669"/>
    <property type="project" value="InterPro"/>
</dbReference>
<dbReference type="InterPro" id="IPR011051">
    <property type="entry name" value="RmlC_Cupin_sf"/>
</dbReference>
<keyword evidence="4" id="KW-1185">Reference proteome</keyword>
<evidence type="ECO:0000313" key="3">
    <source>
        <dbReference type="EMBL" id="AGT08267.1"/>
    </source>
</evidence>
<evidence type="ECO:0000313" key="4">
    <source>
        <dbReference type="Proteomes" id="UP000015480"/>
    </source>
</evidence>
<dbReference type="SUPFAM" id="SSF51182">
    <property type="entry name" value="RmlC-like cupins"/>
    <property type="match status" value="1"/>
</dbReference>
<dbReference type="Gene3D" id="2.60.120.10">
    <property type="entry name" value="Jelly Rolls"/>
    <property type="match status" value="1"/>
</dbReference>
<keyword evidence="1" id="KW-0238">DNA-binding</keyword>
<dbReference type="PATRIC" id="fig|1367847.3.peg.1125"/>
<proteinExistence type="predicted"/>
<accession>S5XSZ3</accession>
<dbReference type="Proteomes" id="UP000015480">
    <property type="component" value="Chromosome"/>
</dbReference>
<dbReference type="CDD" id="cd06124">
    <property type="entry name" value="cupin_NimR-like_N"/>
    <property type="match status" value="1"/>
</dbReference>
<dbReference type="GO" id="GO:0043565">
    <property type="term" value="F:sequence-specific DNA binding"/>
    <property type="evidence" value="ECO:0007669"/>
    <property type="project" value="InterPro"/>
</dbReference>
<dbReference type="PANTHER" id="PTHR11019:SF159">
    <property type="entry name" value="TRANSCRIPTIONAL REGULATOR-RELATED"/>
    <property type="match status" value="1"/>
</dbReference>